<dbReference type="Pfam" id="PF07714">
    <property type="entry name" value="PK_Tyr_Ser-Thr"/>
    <property type="match status" value="1"/>
</dbReference>
<organism evidence="2 3">
    <name type="scientific">Haematococcus lacustris</name>
    <name type="common">Green alga</name>
    <name type="synonym">Haematococcus pluvialis</name>
    <dbReference type="NCBI Taxonomy" id="44745"/>
    <lineage>
        <taxon>Eukaryota</taxon>
        <taxon>Viridiplantae</taxon>
        <taxon>Chlorophyta</taxon>
        <taxon>core chlorophytes</taxon>
        <taxon>Chlorophyceae</taxon>
        <taxon>CS clade</taxon>
        <taxon>Chlamydomonadales</taxon>
        <taxon>Haematococcaceae</taxon>
        <taxon>Haematococcus</taxon>
    </lineage>
</organism>
<dbReference type="EMBL" id="BLLF01002523">
    <property type="protein sequence ID" value="GFH24386.1"/>
    <property type="molecule type" value="Genomic_DNA"/>
</dbReference>
<evidence type="ECO:0000259" key="1">
    <source>
        <dbReference type="Pfam" id="PF07714"/>
    </source>
</evidence>
<gene>
    <name evidence="2" type="ORF">HaLaN_22175</name>
</gene>
<dbReference type="AlphaFoldDB" id="A0A699ZZP2"/>
<dbReference type="Proteomes" id="UP000485058">
    <property type="component" value="Unassembled WGS sequence"/>
</dbReference>
<protein>
    <recommendedName>
        <fullName evidence="1">Serine-threonine/tyrosine-protein kinase catalytic domain-containing protein</fullName>
    </recommendedName>
</protein>
<keyword evidence="3" id="KW-1185">Reference proteome</keyword>
<dbReference type="GO" id="GO:0004672">
    <property type="term" value="F:protein kinase activity"/>
    <property type="evidence" value="ECO:0007669"/>
    <property type="project" value="InterPro"/>
</dbReference>
<comment type="caution">
    <text evidence="2">The sequence shown here is derived from an EMBL/GenBank/DDBJ whole genome shotgun (WGS) entry which is preliminary data.</text>
</comment>
<dbReference type="Gene3D" id="1.10.510.10">
    <property type="entry name" value="Transferase(Phosphotransferase) domain 1"/>
    <property type="match status" value="1"/>
</dbReference>
<evidence type="ECO:0000313" key="2">
    <source>
        <dbReference type="EMBL" id="GFH24386.1"/>
    </source>
</evidence>
<proteinExistence type="predicted"/>
<accession>A0A699ZZP2</accession>
<dbReference type="InterPro" id="IPR001245">
    <property type="entry name" value="Ser-Thr/Tyr_kinase_cat_dom"/>
</dbReference>
<sequence length="89" mass="9893">MYELFTGRLLAFRGEFMTGDESVVEEYVQARAKGAREKLPSRWPAPLASLVADCWAQDPQARPGFAVIQQRLRDMAAAGLFRDGSSSKD</sequence>
<dbReference type="SUPFAM" id="SSF56112">
    <property type="entry name" value="Protein kinase-like (PK-like)"/>
    <property type="match status" value="1"/>
</dbReference>
<reference evidence="2 3" key="1">
    <citation type="submission" date="2020-02" db="EMBL/GenBank/DDBJ databases">
        <title>Draft genome sequence of Haematococcus lacustris strain NIES-144.</title>
        <authorList>
            <person name="Morimoto D."/>
            <person name="Nakagawa S."/>
            <person name="Yoshida T."/>
            <person name="Sawayama S."/>
        </authorList>
    </citation>
    <scope>NUCLEOTIDE SEQUENCE [LARGE SCALE GENOMIC DNA]</scope>
    <source>
        <strain evidence="2 3">NIES-144</strain>
    </source>
</reference>
<evidence type="ECO:0000313" key="3">
    <source>
        <dbReference type="Proteomes" id="UP000485058"/>
    </source>
</evidence>
<name>A0A699ZZP2_HAELA</name>
<dbReference type="InterPro" id="IPR011009">
    <property type="entry name" value="Kinase-like_dom_sf"/>
</dbReference>
<feature type="domain" description="Serine-threonine/tyrosine-protein kinase catalytic" evidence="1">
    <location>
        <begin position="24"/>
        <end position="72"/>
    </location>
</feature>